<evidence type="ECO:0000313" key="4">
    <source>
        <dbReference type="Proteomes" id="UP001586593"/>
    </source>
</evidence>
<dbReference type="Proteomes" id="UP001586593">
    <property type="component" value="Unassembled WGS sequence"/>
</dbReference>
<feature type="repeat" description="ANK" evidence="1">
    <location>
        <begin position="1022"/>
        <end position="1051"/>
    </location>
</feature>
<evidence type="ECO:0000256" key="1">
    <source>
        <dbReference type="PROSITE-ProRule" id="PRU00023"/>
    </source>
</evidence>
<dbReference type="PANTHER" id="PTHR24133">
    <property type="entry name" value="ANKYRIN DOMAIN-CONTAINING"/>
    <property type="match status" value="1"/>
</dbReference>
<evidence type="ECO:0000256" key="2">
    <source>
        <dbReference type="SAM" id="MobiDB-lite"/>
    </source>
</evidence>
<dbReference type="EMBL" id="JAZHXJ010000367">
    <property type="protein sequence ID" value="KAL1862988.1"/>
    <property type="molecule type" value="Genomic_DNA"/>
</dbReference>
<dbReference type="SUPFAM" id="SSF48403">
    <property type="entry name" value="Ankyrin repeat"/>
    <property type="match status" value="3"/>
</dbReference>
<comment type="caution">
    <text evidence="3">The sequence shown here is derived from an EMBL/GenBank/DDBJ whole genome shotgun (WGS) entry which is preliminary data.</text>
</comment>
<feature type="repeat" description="ANK" evidence="1">
    <location>
        <begin position="923"/>
        <end position="955"/>
    </location>
</feature>
<gene>
    <name evidence="3" type="ORF">VTK73DRAFT_6504</name>
</gene>
<dbReference type="InterPro" id="IPR052391">
    <property type="entry name" value="E3_Ligase-Neurotoxin"/>
</dbReference>
<reference evidence="3 4" key="1">
    <citation type="journal article" date="2024" name="Commun. Biol.">
        <title>Comparative genomic analysis of thermophilic fungi reveals convergent evolutionary adaptations and gene losses.</title>
        <authorList>
            <person name="Steindorff A.S."/>
            <person name="Aguilar-Pontes M.V."/>
            <person name="Robinson A.J."/>
            <person name="Andreopoulos B."/>
            <person name="LaButti K."/>
            <person name="Kuo A."/>
            <person name="Mondo S."/>
            <person name="Riley R."/>
            <person name="Otillar R."/>
            <person name="Haridas S."/>
            <person name="Lipzen A."/>
            <person name="Grimwood J."/>
            <person name="Schmutz J."/>
            <person name="Clum A."/>
            <person name="Reid I.D."/>
            <person name="Moisan M.C."/>
            <person name="Butler G."/>
            <person name="Nguyen T.T.M."/>
            <person name="Dewar K."/>
            <person name="Conant G."/>
            <person name="Drula E."/>
            <person name="Henrissat B."/>
            <person name="Hansel C."/>
            <person name="Singer S."/>
            <person name="Hutchinson M.I."/>
            <person name="de Vries R.P."/>
            <person name="Natvig D.O."/>
            <person name="Powell A.J."/>
            <person name="Tsang A."/>
            <person name="Grigoriev I.V."/>
        </authorList>
    </citation>
    <scope>NUCLEOTIDE SEQUENCE [LARGE SCALE GENOMIC DNA]</scope>
    <source>
        <strain evidence="3 4">ATCC 24622</strain>
    </source>
</reference>
<feature type="compositionally biased region" description="Basic and acidic residues" evidence="2">
    <location>
        <begin position="1"/>
        <end position="13"/>
    </location>
</feature>
<dbReference type="PROSITE" id="PS50088">
    <property type="entry name" value="ANK_REPEAT"/>
    <property type="match status" value="2"/>
</dbReference>
<keyword evidence="4" id="KW-1185">Reference proteome</keyword>
<dbReference type="Gene3D" id="1.25.40.20">
    <property type="entry name" value="Ankyrin repeat-containing domain"/>
    <property type="match status" value="6"/>
</dbReference>
<organism evidence="3 4">
    <name type="scientific">Phialemonium thermophilum</name>
    <dbReference type="NCBI Taxonomy" id="223376"/>
    <lineage>
        <taxon>Eukaryota</taxon>
        <taxon>Fungi</taxon>
        <taxon>Dikarya</taxon>
        <taxon>Ascomycota</taxon>
        <taxon>Pezizomycotina</taxon>
        <taxon>Sordariomycetes</taxon>
        <taxon>Sordariomycetidae</taxon>
        <taxon>Cephalothecales</taxon>
        <taxon>Cephalothecaceae</taxon>
        <taxon>Phialemonium</taxon>
    </lineage>
</organism>
<feature type="compositionally biased region" description="Basic and acidic residues" evidence="2">
    <location>
        <begin position="57"/>
        <end position="70"/>
    </location>
</feature>
<accession>A0ABR3WJK2</accession>
<sequence>MDSTREGRSRRLTDLAAEWGVATLPPPPVPAQPLRRPSLPIHVSQKDDQVAESLLQRQREESGSGKDSHGGIRRVFNTSKKKGWEPLEISKALDAHVATSGDAGVAEALVAKLVAAGGDPNIKASKTRTSLILSRKKSLETLERSRVLQKAVETGNAGLVGVLARFSDSPALDHALPTAVRSGELVVVELLLQYGAKAAATADGQDAFRQACAAGGQPGIVGLILQSEGRPSASWISRSMEDAARRGCLETVLRLSRSIADGNYNDGMALRLAISLCRVDMALAILTGTEPPRGKALDLAFAELFQHKTIAPKEKLALAEGLLCAGASGDVVSEGLLHAASTQFYDMVDLLLSYGASLEYNEAHALRDAISQRQNSLVRLLLSKHPTMSMANASRCVRELPQDAAPADRFETLHKLLCIGAAGEPLNDALLDAVEAGDVASVKLLLALQTPEEKAKLRCSPRCRGHDFASVDHRAGLALQIAVSAGDLAMVDTLLSAKHSSETLDAVFLQLQRLPLNIRNVMIERFLAAGLTGSCISGALLAAVEETPRDDRLIGLLLSYNADVNFNGGEAVLSAIARQDCSLLRLLLKKQPRPDVAAAGLCKALELGDGAIRYDFVKMLLHAGASRDSDQITGATVGVLQLKPVDVRLLKLLLNSGCVDTNSSQGLVVVQAALDDDPAVLDVILQKGTSSPVALDQALLALIDMPTNQAKATKVASILRSCAQPASLNRLLVQEVQALLRLPPDQRSLTVLRLLLQSGSNVNAQKAAALRLAVSAVSISITDALLSADPRPSSMSLAASLPHSLKISDPVDRLTFTKKLIDAGAPGKEANRALVHAIRKFSDDLPLIQVLASRAEMADGEAMSWAVRLENPEILEVLFAGASNRYVGSILDCGVEDALKVKSKEKRLGICEMLLRVGASRSVASKALLTAAADGDLPLVQLLLSHGASVEHRDGLAIIEACRSGSVEVLRLLLSKKPDVNKSILDKGFQAATDVGDLENRAHILRLLLQNGVVGEIVDEQLISAARYGDQGVSLVKLLLEFGADVNYHDGEAIWTATRSAFMTSLALMIGIDPIGKQQRKPSRATITKALKASWRLSRDLRYQAIQWILTIESATPEAALHLALNKAVKDEPDVRLVKLLMSKGASPTANGCQTLVDAAQNLLVDELEFLLEADISVEDLSWTFQQVFSALAADSWFSDRGYEVAKRLIAKGARGEGLSTALAVSMDMGSGLDSARKELARNFVELLVPFADVDHDDGLVLQRAVKLADPGIVELVLSRTPNTNSISTAFPLIFDSTDEEQPALRLINILAEYRNEGHGLDVMFMQSDSVPVLLRAISAFPRSPKVLEALLDAGYFLDQKSLALIHPETEEGEQVNLLMWALLQPQKRVSDSVIELLISRGGNVNFETRITKTTPLMLAVSSKRKEIV</sequence>
<protein>
    <submittedName>
        <fullName evidence="3">Uncharacterized protein</fullName>
    </submittedName>
</protein>
<dbReference type="PANTHER" id="PTHR24133:SF40">
    <property type="entry name" value="ANKYRIN REPEAT DOMAIN 44"/>
    <property type="match status" value="1"/>
</dbReference>
<feature type="region of interest" description="Disordered" evidence="2">
    <location>
        <begin position="1"/>
        <end position="77"/>
    </location>
</feature>
<dbReference type="SMART" id="SM00248">
    <property type="entry name" value="ANK"/>
    <property type="match status" value="16"/>
</dbReference>
<evidence type="ECO:0000313" key="3">
    <source>
        <dbReference type="EMBL" id="KAL1862988.1"/>
    </source>
</evidence>
<dbReference type="PROSITE" id="PS50297">
    <property type="entry name" value="ANK_REP_REGION"/>
    <property type="match status" value="1"/>
</dbReference>
<name>A0ABR3WJK2_9PEZI</name>
<dbReference type="Pfam" id="PF12796">
    <property type="entry name" value="Ank_2"/>
    <property type="match status" value="1"/>
</dbReference>
<keyword evidence="1" id="KW-0040">ANK repeat</keyword>
<dbReference type="InterPro" id="IPR036770">
    <property type="entry name" value="Ankyrin_rpt-contain_sf"/>
</dbReference>
<proteinExistence type="predicted"/>
<dbReference type="InterPro" id="IPR002110">
    <property type="entry name" value="Ankyrin_rpt"/>
</dbReference>